<reference evidence="1 2" key="1">
    <citation type="submission" date="2016-11" db="EMBL/GenBank/DDBJ databases">
        <authorList>
            <person name="Jaros S."/>
            <person name="Januszkiewicz K."/>
            <person name="Wedrychowicz H."/>
        </authorList>
    </citation>
    <scope>NUCLEOTIDE SEQUENCE [LARGE SCALE GENOMIC DNA]</scope>
    <source>
        <strain evidence="1 2">DSM 26883</strain>
    </source>
</reference>
<dbReference type="EMBL" id="FQVD01000064">
    <property type="protein sequence ID" value="SHG03074.1"/>
    <property type="molecule type" value="Genomic_DNA"/>
</dbReference>
<dbReference type="RefSeq" id="WP_025076510.1">
    <property type="nucleotide sequence ID" value="NZ_SSTN01000006.1"/>
</dbReference>
<dbReference type="InterPro" id="IPR006530">
    <property type="entry name" value="YD"/>
</dbReference>
<protein>
    <submittedName>
        <fullName evidence="1">YD repeat-containing protein</fullName>
    </submittedName>
</protein>
<dbReference type="STRING" id="871325.SAMN05444349_1644"/>
<proteinExistence type="predicted"/>
<organism evidence="1 2">
    <name type="scientific">Bacteroides faecichinchillae</name>
    <dbReference type="NCBI Taxonomy" id="871325"/>
    <lineage>
        <taxon>Bacteria</taxon>
        <taxon>Pseudomonadati</taxon>
        <taxon>Bacteroidota</taxon>
        <taxon>Bacteroidia</taxon>
        <taxon>Bacteroidales</taxon>
        <taxon>Bacteroidaceae</taxon>
        <taxon>Bacteroides</taxon>
    </lineage>
</organism>
<dbReference type="InterPro" id="IPR031325">
    <property type="entry name" value="RHS_repeat"/>
</dbReference>
<dbReference type="AlphaFoldDB" id="A0A1M5GH71"/>
<evidence type="ECO:0000313" key="1">
    <source>
        <dbReference type="EMBL" id="SHG03074.1"/>
    </source>
</evidence>
<dbReference type="OrthoDB" id="9814627at2"/>
<dbReference type="Pfam" id="PF05593">
    <property type="entry name" value="RHS_repeat"/>
    <property type="match status" value="1"/>
</dbReference>
<dbReference type="NCBIfam" id="TIGR01643">
    <property type="entry name" value="YD_repeat_2x"/>
    <property type="match status" value="1"/>
</dbReference>
<evidence type="ECO:0000313" key="2">
    <source>
        <dbReference type="Proteomes" id="UP000184436"/>
    </source>
</evidence>
<gene>
    <name evidence="1" type="ORF">SAMN05444349_1644</name>
</gene>
<accession>A0A1M5GH71</accession>
<sequence>MNIFNTIHSKNRINRINWINRITGINRKFPLILLLACFPLPGIHAQQPHEISLDVPRIVPVSPEAAAMEKYRSYPVDYCTGVPNIIIPLYEIVAGDITIPVSLSYHASGLKPKERSGLAGTGWTLNLEPSIMREVKGLADSDTYGWFNTRNSPVPTDKVERLRYYNAQVDNQYDTQPDKFVYKLPHGGGSGYFLESFSPMRCIPLTNDDVRYHGTRMDITDGNGVKYEFDGVNEKADDIITRWMCTAIRSPRQTGHPVTFEYTTTRTRLHAGAYFNMDSRIIINDIQNGAPKIVFSKLVPGKPNKHYRIDTEGYVLPYNAKLTPLSEAQAGVHYPTSGSFLGGRGEEARLSRINYFGNTFSVSYRTVGSDVTATDAYDRMDVTNARGETIRSIEFFISLYNSSTSLTKLDSVRVSAPGVETKVYAFHYNNIYSVPSIYTVAVDHWGFCNGANTTTEDERNIPSFRRKVYVPNGIGKTLETILEHSGRNREANAGWAATGILSRITDPQGIQTTFEYEGNYGGFRDPSRSANYRNYLHPVGGLRVKSIVTRDPHTGRRTIKSYRYGLTQVNNAGYEPIWGGGAIKHIVSERDYCSGMSNFADDSSNNAWFEYLTTYRSMPHSNITFNNGSAVMYNIVREEISGEEMEPIRTDYYYHVKLHNYEGVLSWYDGQTDMVKQFLQNKPETELRKLFRPFPAHPQEPSDDLSRHPSDSYQVYGRLIRKNCFRKDELVSRTDYENTRVSSNGSVFVDLPVRLISIGTDSYRKYMNTSTLNGKEFFVSGNYYTPGDENAKVQTEFFLDVTNYCVLGKEKTTEYYSAGGRRDSLVTTKEYSYNIDFSNPGASLEPGKVETANSNGTGVTDEYEYLSGFPAVLSYHKHSEGGHSRENRILFKDGTCFPERIRSKTDRMSDFRDEVVYTAYDGHNNVAEIKGKDGTPVTFLWGYLNRFPIAKIENATRDEVLAGMGYSATDTSVLDAWSGFVEPSDDILSKIASLRNGLPGARVTLYDYDPVQGLTGVTDPNGVVTRFEYDHYNRLTDSYYVDPDLQKVMLQQYIYRLGK</sequence>
<dbReference type="Gene3D" id="2.180.10.10">
    <property type="entry name" value="RHS repeat-associated core"/>
    <property type="match status" value="1"/>
</dbReference>
<keyword evidence="2" id="KW-1185">Reference proteome</keyword>
<name>A0A1M5GH71_9BACE</name>
<dbReference type="Proteomes" id="UP000184436">
    <property type="component" value="Unassembled WGS sequence"/>
</dbReference>